<reference evidence="2 3" key="1">
    <citation type="submission" date="2022-03" db="EMBL/GenBank/DDBJ databases">
        <title>Novel taxa within the pig intestine.</title>
        <authorList>
            <person name="Wylensek D."/>
            <person name="Bishof K."/>
            <person name="Afrizal A."/>
            <person name="Clavel T."/>
        </authorList>
    </citation>
    <scope>NUCLEOTIDE SEQUENCE [LARGE SCALE GENOMIC DNA]</scope>
    <source>
        <strain evidence="2 3">Cla-KB-P134</strain>
    </source>
</reference>
<dbReference type="RefSeq" id="WP_320326375.1">
    <property type="nucleotide sequence ID" value="NZ_JALBUS010000018.1"/>
</dbReference>
<evidence type="ECO:0000313" key="2">
    <source>
        <dbReference type="EMBL" id="MDX8418125.1"/>
    </source>
</evidence>
<gene>
    <name evidence="2" type="ORF">MOZ64_09805</name>
</gene>
<protein>
    <submittedName>
        <fullName evidence="2">Uncharacterized protein</fullName>
    </submittedName>
</protein>
<keyword evidence="1" id="KW-0812">Transmembrane</keyword>
<keyword evidence="1" id="KW-1133">Transmembrane helix</keyword>
<feature type="transmembrane region" description="Helical" evidence="1">
    <location>
        <begin position="32"/>
        <end position="53"/>
    </location>
</feature>
<keyword evidence="1" id="KW-0472">Membrane</keyword>
<dbReference type="EMBL" id="JALBUS010000018">
    <property type="protein sequence ID" value="MDX8418125.1"/>
    <property type="molecule type" value="Genomic_DNA"/>
</dbReference>
<sequence length="125" mass="14306">MLHRYMLYLTIYLIVFVGLLLLLIFFRKAKRVYPIVFGCALVLEVIFMHNYIFDMPQVFSQNYKVKTGTIQSVTGTDFKVGGVLYRGDTNGLKKGDSVAFEYLSHTHYAAIRTVNDQKPAIKDEG</sequence>
<evidence type="ECO:0000256" key="1">
    <source>
        <dbReference type="SAM" id="Phobius"/>
    </source>
</evidence>
<name>A0ABU4WNJ2_9FIRM</name>
<proteinExistence type="predicted"/>
<comment type="caution">
    <text evidence="2">The sequence shown here is derived from an EMBL/GenBank/DDBJ whole genome shotgun (WGS) entry which is preliminary data.</text>
</comment>
<evidence type="ECO:0000313" key="3">
    <source>
        <dbReference type="Proteomes" id="UP001285244"/>
    </source>
</evidence>
<dbReference type="Proteomes" id="UP001285244">
    <property type="component" value="Unassembled WGS sequence"/>
</dbReference>
<keyword evidence="3" id="KW-1185">Reference proteome</keyword>
<accession>A0ABU4WNJ2</accession>
<organism evidence="2 3">
    <name type="scientific">Absicoccus intestinalis</name>
    <dbReference type="NCBI Taxonomy" id="2926319"/>
    <lineage>
        <taxon>Bacteria</taxon>
        <taxon>Bacillati</taxon>
        <taxon>Bacillota</taxon>
        <taxon>Erysipelotrichia</taxon>
        <taxon>Erysipelotrichales</taxon>
        <taxon>Erysipelotrichaceae</taxon>
        <taxon>Absicoccus</taxon>
    </lineage>
</organism>
<feature type="transmembrane region" description="Helical" evidence="1">
    <location>
        <begin position="6"/>
        <end position="25"/>
    </location>
</feature>